<dbReference type="PANTHER" id="PTHR43272:SF33">
    <property type="entry name" value="AMP-BINDING DOMAIN-CONTAINING PROTEIN-RELATED"/>
    <property type="match status" value="1"/>
</dbReference>
<dbReference type="Pfam" id="PF00501">
    <property type="entry name" value="AMP-binding"/>
    <property type="match status" value="1"/>
</dbReference>
<evidence type="ECO:0000313" key="5">
    <source>
        <dbReference type="EMBL" id="HIU51839.1"/>
    </source>
</evidence>
<gene>
    <name evidence="5" type="ORF">IAB70_04360</name>
</gene>
<keyword evidence="1" id="KW-0547">Nucleotide-binding</keyword>
<reference evidence="5" key="2">
    <citation type="journal article" date="2021" name="PeerJ">
        <title>Extensive microbial diversity within the chicken gut microbiome revealed by metagenomics and culture.</title>
        <authorList>
            <person name="Gilroy R."/>
            <person name="Ravi A."/>
            <person name="Getino M."/>
            <person name="Pursley I."/>
            <person name="Horton D.L."/>
            <person name="Alikhan N.F."/>
            <person name="Baker D."/>
            <person name="Gharbi K."/>
            <person name="Hall N."/>
            <person name="Watson M."/>
            <person name="Adriaenssens E.M."/>
            <person name="Foster-Nyarko E."/>
            <person name="Jarju S."/>
            <person name="Secka A."/>
            <person name="Antonio M."/>
            <person name="Oren A."/>
            <person name="Chaudhuri R.R."/>
            <person name="La Ragione R."/>
            <person name="Hildebrand F."/>
            <person name="Pallen M.J."/>
        </authorList>
    </citation>
    <scope>NUCLEOTIDE SEQUENCE</scope>
    <source>
        <strain evidence="5">CHK195-15760</strain>
    </source>
</reference>
<reference evidence="5" key="1">
    <citation type="submission" date="2020-10" db="EMBL/GenBank/DDBJ databases">
        <authorList>
            <person name="Gilroy R."/>
        </authorList>
    </citation>
    <scope>NUCLEOTIDE SEQUENCE</scope>
    <source>
        <strain evidence="5">CHK195-15760</strain>
    </source>
</reference>
<comment type="catalytic activity">
    <reaction evidence="3">
        <text>a long-chain fatty acid + ATP + CoA = a long-chain fatty acyl-CoA + AMP + diphosphate</text>
        <dbReference type="Rhea" id="RHEA:15421"/>
        <dbReference type="ChEBI" id="CHEBI:30616"/>
        <dbReference type="ChEBI" id="CHEBI:33019"/>
        <dbReference type="ChEBI" id="CHEBI:57287"/>
        <dbReference type="ChEBI" id="CHEBI:57560"/>
        <dbReference type="ChEBI" id="CHEBI:83139"/>
        <dbReference type="ChEBI" id="CHEBI:456215"/>
        <dbReference type="EC" id="6.2.1.3"/>
    </reaction>
    <physiologicalReaction direction="left-to-right" evidence="3">
        <dbReference type="Rhea" id="RHEA:15422"/>
    </physiologicalReaction>
</comment>
<dbReference type="InterPro" id="IPR045851">
    <property type="entry name" value="AMP-bd_C_sf"/>
</dbReference>
<dbReference type="Gene3D" id="3.40.50.12780">
    <property type="entry name" value="N-terminal domain of ligase-like"/>
    <property type="match status" value="1"/>
</dbReference>
<dbReference type="GO" id="GO:0016020">
    <property type="term" value="C:membrane"/>
    <property type="evidence" value="ECO:0007669"/>
    <property type="project" value="TreeGrafter"/>
</dbReference>
<dbReference type="InterPro" id="IPR042099">
    <property type="entry name" value="ANL_N_sf"/>
</dbReference>
<evidence type="ECO:0000313" key="6">
    <source>
        <dbReference type="Proteomes" id="UP000824093"/>
    </source>
</evidence>
<dbReference type="EMBL" id="DVNH01000027">
    <property type="protein sequence ID" value="HIU51839.1"/>
    <property type="molecule type" value="Genomic_DNA"/>
</dbReference>
<dbReference type="GO" id="GO:0005524">
    <property type="term" value="F:ATP binding"/>
    <property type="evidence" value="ECO:0007669"/>
    <property type="project" value="UniProtKB-KW"/>
</dbReference>
<comment type="caution">
    <text evidence="5">The sequence shown here is derived from an EMBL/GenBank/DDBJ whole genome shotgun (WGS) entry which is preliminary data.</text>
</comment>
<evidence type="ECO:0000256" key="3">
    <source>
        <dbReference type="ARBA" id="ARBA00024484"/>
    </source>
</evidence>
<evidence type="ECO:0000256" key="2">
    <source>
        <dbReference type="ARBA" id="ARBA00022840"/>
    </source>
</evidence>
<evidence type="ECO:0000259" key="4">
    <source>
        <dbReference type="Pfam" id="PF00501"/>
    </source>
</evidence>
<protein>
    <submittedName>
        <fullName evidence="5">AMP-binding protein</fullName>
    </submittedName>
</protein>
<proteinExistence type="predicted"/>
<feature type="domain" description="AMP-dependent synthetase/ligase" evidence="4">
    <location>
        <begin position="29"/>
        <end position="422"/>
    </location>
</feature>
<dbReference type="Proteomes" id="UP000824093">
    <property type="component" value="Unassembled WGS sequence"/>
</dbReference>
<dbReference type="AlphaFoldDB" id="A0A9D1M1A4"/>
<keyword evidence="2" id="KW-0067">ATP-binding</keyword>
<dbReference type="InterPro" id="IPR020845">
    <property type="entry name" value="AMP-binding_CS"/>
</dbReference>
<sequence length="584" mass="65819">MKNLNLADKLRKKYHKAPYVSDFKDLLVRSATKYENRYAFRLKDSVGSIYGITYRQLKEDVFSLGTALLHLQLQNQKIAVIGKNSYSWVISYLAASIVGIVVPIDKELHVDDISNFLNLSDAQAVLGDDHHIKLLTENKDKIKNKNTIYINFNSEKDTSDYKSLSLLKSFGAEQIEEGNHSFEQIQINPDEMHILLFTSGTTGNAKGVCLSHKNICSNIMSTYGIVKVKRNDQVLSVLPIHHTYECTLGCLLVLYSGACISYCEGLRYINQNIQEFKPTIFLCVPLLLEKMYKKIETTVAKSLPKYEKEGTHIIDNIPFPLSLIVKTKVRNSLGGRIRAFIVGAAPLNPSYVNSYKKLGMKALQGYGLTECSPLVAGNNDFYIKSDSVGLPIPNVEYKIDHPNDAGEGEIIVKGPNVMLGYYQNEEETNKVLKDGWFHTGDLGKIDQDGWLYITGRCKTVIVTKNGKNIYPEELEQYLNESPLISESLVTGLNDKEADDTYVNAQIFPNIDAIKEYLKVSVPQKAEIRAVIADIVASINKRLPNYKHIKSFKIKDSEFEKTTTQKIKRYGKNVNVQDIDQDQNS</sequence>
<dbReference type="PROSITE" id="PS00455">
    <property type="entry name" value="AMP_BINDING"/>
    <property type="match status" value="1"/>
</dbReference>
<dbReference type="PANTHER" id="PTHR43272">
    <property type="entry name" value="LONG-CHAIN-FATTY-ACID--COA LIGASE"/>
    <property type="match status" value="1"/>
</dbReference>
<dbReference type="GO" id="GO:0004467">
    <property type="term" value="F:long-chain fatty acid-CoA ligase activity"/>
    <property type="evidence" value="ECO:0007669"/>
    <property type="project" value="UniProtKB-EC"/>
</dbReference>
<evidence type="ECO:0000256" key="1">
    <source>
        <dbReference type="ARBA" id="ARBA00022741"/>
    </source>
</evidence>
<dbReference type="InterPro" id="IPR000873">
    <property type="entry name" value="AMP-dep_synth/lig_dom"/>
</dbReference>
<dbReference type="SUPFAM" id="SSF56801">
    <property type="entry name" value="Acetyl-CoA synthetase-like"/>
    <property type="match status" value="1"/>
</dbReference>
<organism evidence="5 6">
    <name type="scientific">Candidatus Merdicola faecigallinarum</name>
    <dbReference type="NCBI Taxonomy" id="2840862"/>
    <lineage>
        <taxon>Bacteria</taxon>
        <taxon>Bacillati</taxon>
        <taxon>Bacillota</taxon>
        <taxon>Clostridia</taxon>
        <taxon>Candidatus Merdicola</taxon>
    </lineage>
</organism>
<name>A0A9D1M1A4_9FIRM</name>
<accession>A0A9D1M1A4</accession>
<dbReference type="Gene3D" id="3.30.300.30">
    <property type="match status" value="1"/>
</dbReference>